<dbReference type="InterPro" id="IPR004358">
    <property type="entry name" value="Sig_transdc_His_kin-like_C"/>
</dbReference>
<dbReference type="Proteomes" id="UP000032101">
    <property type="component" value="Unassembled WGS sequence"/>
</dbReference>
<dbReference type="Gene3D" id="3.30.565.10">
    <property type="entry name" value="Histidine kinase-like ATPase, C-terminal domain"/>
    <property type="match status" value="1"/>
</dbReference>
<comment type="caution">
    <text evidence="9">The sequence shown here is derived from an EMBL/GenBank/DDBJ whole genome shotgun (WGS) entry which is preliminary data.</text>
</comment>
<dbReference type="PATRIC" id="fig|294.124.peg.4238"/>
<evidence type="ECO:0000259" key="8">
    <source>
        <dbReference type="PROSITE" id="PS50109"/>
    </source>
</evidence>
<dbReference type="EMBL" id="JXNZ01000227">
    <property type="protein sequence ID" value="KIQ57498.1"/>
    <property type="molecule type" value="Genomic_DNA"/>
</dbReference>
<evidence type="ECO:0000256" key="4">
    <source>
        <dbReference type="ARBA" id="ARBA00022777"/>
    </source>
</evidence>
<evidence type="ECO:0000313" key="10">
    <source>
        <dbReference type="Proteomes" id="UP000032101"/>
    </source>
</evidence>
<evidence type="ECO:0000256" key="6">
    <source>
        <dbReference type="SAM" id="Coils"/>
    </source>
</evidence>
<dbReference type="RefSeq" id="WP_042731638.1">
    <property type="nucleotide sequence ID" value="NZ_JXNZ01000227.1"/>
</dbReference>
<dbReference type="Pfam" id="PF19443">
    <property type="entry name" value="DAHL"/>
    <property type="match status" value="1"/>
</dbReference>
<keyword evidence="4 9" id="KW-0418">Kinase</keyword>
<keyword evidence="6" id="KW-0175">Coiled coil</keyword>
<dbReference type="InterPro" id="IPR003594">
    <property type="entry name" value="HATPase_dom"/>
</dbReference>
<keyword evidence="7" id="KW-0812">Transmembrane</keyword>
<keyword evidence="7" id="KW-1133">Transmembrane helix</keyword>
<feature type="transmembrane region" description="Helical" evidence="7">
    <location>
        <begin position="261"/>
        <end position="281"/>
    </location>
</feature>
<evidence type="ECO:0000313" key="9">
    <source>
        <dbReference type="EMBL" id="KIQ57498.1"/>
    </source>
</evidence>
<feature type="transmembrane region" description="Helical" evidence="7">
    <location>
        <begin position="12"/>
        <end position="29"/>
    </location>
</feature>
<dbReference type="SMART" id="SM00387">
    <property type="entry name" value="HATPase_c"/>
    <property type="match status" value="1"/>
</dbReference>
<evidence type="ECO:0000256" key="2">
    <source>
        <dbReference type="ARBA" id="ARBA00012438"/>
    </source>
</evidence>
<dbReference type="GO" id="GO:0004673">
    <property type="term" value="F:protein histidine kinase activity"/>
    <property type="evidence" value="ECO:0007669"/>
    <property type="project" value="UniProtKB-EC"/>
</dbReference>
<comment type="catalytic activity">
    <reaction evidence="1">
        <text>ATP + protein L-histidine = ADP + protein N-phospho-L-histidine.</text>
        <dbReference type="EC" id="2.7.13.3"/>
    </reaction>
</comment>
<keyword evidence="3" id="KW-0808">Transferase</keyword>
<dbReference type="PANTHER" id="PTHR43711">
    <property type="entry name" value="TWO-COMPONENT HISTIDINE KINASE"/>
    <property type="match status" value="1"/>
</dbReference>
<dbReference type="PRINTS" id="PR00344">
    <property type="entry name" value="BCTRLSENSOR"/>
</dbReference>
<dbReference type="Gene3D" id="1.10.287.130">
    <property type="match status" value="1"/>
</dbReference>
<accession>A0A0D0PFG3</accession>
<dbReference type="InterPro" id="IPR005467">
    <property type="entry name" value="His_kinase_dom"/>
</dbReference>
<feature type="domain" description="Histidine kinase" evidence="8">
    <location>
        <begin position="412"/>
        <end position="594"/>
    </location>
</feature>
<dbReference type="SUPFAM" id="SSF55874">
    <property type="entry name" value="ATPase domain of HSP90 chaperone/DNA topoisomerase II/histidine kinase"/>
    <property type="match status" value="1"/>
</dbReference>
<dbReference type="Pfam" id="PF02518">
    <property type="entry name" value="HATPase_c"/>
    <property type="match status" value="1"/>
</dbReference>
<dbReference type="PROSITE" id="PS50109">
    <property type="entry name" value="HIS_KIN"/>
    <property type="match status" value="1"/>
</dbReference>
<keyword evidence="7" id="KW-0472">Membrane</keyword>
<protein>
    <recommendedName>
        <fullName evidence="2">histidine kinase</fullName>
        <ecNumber evidence="2">2.7.13.3</ecNumber>
    </recommendedName>
</protein>
<evidence type="ECO:0000256" key="3">
    <source>
        <dbReference type="ARBA" id="ARBA00022679"/>
    </source>
</evidence>
<dbReference type="EC" id="2.7.13.3" evidence="2"/>
<dbReference type="PANTHER" id="PTHR43711:SF1">
    <property type="entry name" value="HISTIDINE KINASE 1"/>
    <property type="match status" value="1"/>
</dbReference>
<dbReference type="GO" id="GO:0000160">
    <property type="term" value="P:phosphorelay signal transduction system"/>
    <property type="evidence" value="ECO:0007669"/>
    <property type="project" value="UniProtKB-KW"/>
</dbReference>
<dbReference type="OrthoDB" id="149796at2"/>
<gene>
    <name evidence="9" type="ORF">RL74_20565</name>
</gene>
<evidence type="ECO:0000256" key="5">
    <source>
        <dbReference type="ARBA" id="ARBA00023012"/>
    </source>
</evidence>
<sequence>MTTFIAKYKWPALLALALFVFSALIFFLIKSYTYDSSTYFESRDFIRQLKQADANWNSKILRKKIGVNNNLSLTPPPEANSRWEQLERLNSTGPLANLWASRRQGYVDAVRNKTLLVEQFQQHNAQLRNALDALPTAEDDIQALLKDMDIESPTERLTAASNILELTLTTLEYALYVTADKANELQSQLTALDTYIDRLPLQHRSAFITLTGHVNAIVQEQPIVNDLLDRISVIPVAQELDNINELLNETQRRTAATDRQYHIYLAMCASLMAILMIYLAVRLVRSAAVINQINQALQTSNERLEERVQERTRELKEAERELMDAARMAGMAEIATNVLHNVGNVLNSVNISAELVTRKLKNSKTLGLGKAVKMMNDHADDLGRFITEDEKGKLLPRYFNELVESIGNEQALLVDELAQLTKSIDHIKEIVTTQQTYAGAARLVEPLHVTDLFEDALRMNSGALSRHHVTVIKDYQDTPTILGDKHRLLLILINLISNAKFAMSHISEPREMTLGIRILAPGTLSFSVKDCGEGIAPENLSRIFNHGFTTRKDGHGFGLHSCALAAVEMNGRLHVHSDGPGQGALFTLEIPLELPPH</sequence>
<proteinExistence type="predicted"/>
<dbReference type="InterPro" id="IPR045812">
    <property type="entry name" value="DAHL"/>
</dbReference>
<evidence type="ECO:0000256" key="7">
    <source>
        <dbReference type="SAM" id="Phobius"/>
    </source>
</evidence>
<evidence type="ECO:0000256" key="1">
    <source>
        <dbReference type="ARBA" id="ARBA00000085"/>
    </source>
</evidence>
<reference evidence="9 10" key="1">
    <citation type="submission" date="2015-01" db="EMBL/GenBank/DDBJ databases">
        <title>Draft Genome Sequence of the Biocontrol and Plant Growth-Promoting Rhizobacteria (PGPR) Pseudomonas fluorescens UM270.</title>
        <authorList>
            <person name="Hernandez-Salmeron J.E."/>
            <person name="Santoyo G."/>
            <person name="Moreno-Hagelsieb G."/>
            <person name="Hernandez-Leon R."/>
        </authorList>
    </citation>
    <scope>NUCLEOTIDE SEQUENCE [LARGE SCALE GENOMIC DNA]</scope>
    <source>
        <strain evidence="9 10">UM270</strain>
    </source>
</reference>
<dbReference type="AlphaFoldDB" id="A0A0D0PFG3"/>
<dbReference type="InterPro" id="IPR050736">
    <property type="entry name" value="Sensor_HK_Regulatory"/>
</dbReference>
<dbReference type="InterPro" id="IPR036890">
    <property type="entry name" value="HATPase_C_sf"/>
</dbReference>
<organism evidence="9 10">
    <name type="scientific">Pseudomonas fluorescens</name>
    <dbReference type="NCBI Taxonomy" id="294"/>
    <lineage>
        <taxon>Bacteria</taxon>
        <taxon>Pseudomonadati</taxon>
        <taxon>Pseudomonadota</taxon>
        <taxon>Gammaproteobacteria</taxon>
        <taxon>Pseudomonadales</taxon>
        <taxon>Pseudomonadaceae</taxon>
        <taxon>Pseudomonas</taxon>
    </lineage>
</organism>
<name>A0A0D0PFG3_PSEFL</name>
<feature type="coiled-coil region" evidence="6">
    <location>
        <begin position="287"/>
        <end position="335"/>
    </location>
</feature>
<keyword evidence="5" id="KW-0902">Two-component regulatory system</keyword>